<dbReference type="InterPro" id="IPR002256">
    <property type="entry name" value="Flavin_mOase_4"/>
</dbReference>
<dbReference type="FunFam" id="3.50.50.60:FF:000042">
    <property type="entry name" value="Dimethylaniline monooxygenase [N-oxide-forming]"/>
    <property type="match status" value="1"/>
</dbReference>
<evidence type="ECO:0000256" key="3">
    <source>
        <dbReference type="ARBA" id="ARBA00004389"/>
    </source>
</evidence>
<comment type="function">
    <text evidence="16">This protein is involved in the oxidative metabolism of a variety of xenobiotics such as drugs and pesticides.</text>
</comment>
<evidence type="ECO:0000256" key="14">
    <source>
        <dbReference type="ARBA" id="ARBA00023136"/>
    </source>
</evidence>
<keyword evidence="5 17" id="KW-0285">Flavoprotein</keyword>
<dbReference type="FunFam" id="3.50.50.60:FF:000073">
    <property type="entry name" value="Dimethylaniline monooxygenase [N-oxide-forming]"/>
    <property type="match status" value="1"/>
</dbReference>
<evidence type="ECO:0000256" key="2">
    <source>
        <dbReference type="ARBA" id="ARBA00004111"/>
    </source>
</evidence>
<evidence type="ECO:0000256" key="7">
    <source>
        <dbReference type="ARBA" id="ARBA00022824"/>
    </source>
</evidence>
<keyword evidence="20" id="KW-1185">Reference proteome</keyword>
<dbReference type="GO" id="GO:0050661">
    <property type="term" value="F:NADP binding"/>
    <property type="evidence" value="ECO:0007669"/>
    <property type="project" value="InterPro"/>
</dbReference>
<evidence type="ECO:0000256" key="18">
    <source>
        <dbReference type="RuleBase" id="RU361177"/>
    </source>
</evidence>
<keyword evidence="12 17" id="KW-0560">Oxidoreductase</keyword>
<comment type="catalytic activity">
    <reaction evidence="15">
        <text>N,N-dimethylaniline + NADPH + O2 + H(+) = N,N-dimethylaniline N-oxide + NADP(+) + H2O</text>
        <dbReference type="Rhea" id="RHEA:24468"/>
        <dbReference type="ChEBI" id="CHEBI:15377"/>
        <dbReference type="ChEBI" id="CHEBI:15378"/>
        <dbReference type="ChEBI" id="CHEBI:15379"/>
        <dbReference type="ChEBI" id="CHEBI:16269"/>
        <dbReference type="ChEBI" id="CHEBI:17735"/>
        <dbReference type="ChEBI" id="CHEBI:57783"/>
        <dbReference type="ChEBI" id="CHEBI:58349"/>
        <dbReference type="EC" id="1.14.13.8"/>
    </reaction>
</comment>
<protein>
    <recommendedName>
        <fullName evidence="18">Flavin-containing monooxygenase</fullName>
        <ecNumber evidence="18">1.-.-.-</ecNumber>
    </recommendedName>
</protein>
<comment type="subcellular location">
    <subcellularLocation>
        <location evidence="3">Endoplasmic reticulum membrane</location>
        <topology evidence="3">Single-pass membrane protein</topology>
    </subcellularLocation>
    <subcellularLocation>
        <location evidence="2">Microsome membrane</location>
        <topology evidence="2">Single-pass membrane protein</topology>
    </subcellularLocation>
</comment>
<keyword evidence="6 19" id="KW-0812">Transmembrane</keyword>
<dbReference type="Gene3D" id="3.50.50.60">
    <property type="entry name" value="FAD/NAD(P)-binding domain"/>
    <property type="match status" value="4"/>
</dbReference>
<evidence type="ECO:0000256" key="17">
    <source>
        <dbReference type="PIRNR" id="PIRNR000332"/>
    </source>
</evidence>
<dbReference type="InterPro" id="IPR000960">
    <property type="entry name" value="Flavin_mOase"/>
</dbReference>
<dbReference type="GO" id="GO:0004499">
    <property type="term" value="F:N,N-dimethylaniline monooxygenase activity"/>
    <property type="evidence" value="ECO:0007669"/>
    <property type="project" value="UniProtKB-UniRule"/>
</dbReference>
<gene>
    <name evidence="21 22" type="primary">FMO4</name>
</gene>
<evidence type="ECO:0000256" key="5">
    <source>
        <dbReference type="ARBA" id="ARBA00022630"/>
    </source>
</evidence>
<sequence length="557" mass="62985">MARRVAVIGAGVSGLSSIKCCLDEDLEPTCFERSNDIGGLWKFTETSKDGMTRVYRSLVTNVCKEMSCYSDFPFQEDYPNFMHQGKFWDYLKEFAEHFDLLKYIRFRTTVCSITKHPDFSETGQWDVVTETEGKQERAVFDAVMVCTGHYLNPRLPLESFPGIHKFKGQILHSQEYKSPEGFQGKRVLVIGLGNTAGDVAVELSRTAAQVLLSTRTGAWVLHRSSAGGYPLTMVITRRCLNFTAQVLPSCVLNWIQERQLNKRLNHENYGLSITKGKKSKFIVNDELPTCILCGTVTMKTSLKEFTETSALFEDGTVEENIDIVIFATGYTFSFPFLEEPLKSLCTKKIFLYKQVFPSNLERTTLAIIGLISLKGSILAGTELQARWATRVFKGLCKIPPSQKLMAEATKKEQLIERGVMKDTSEDKLEFILYLDDLAACIGAKPSIPLLFLKDPRLAWEVFFGPCTPYQYRLVGPGKWDGARNAILTQWDRTLKPLKTRIVPNSTKPTSMSRYLKVWGAPIVLASLLLICKSLGFFFKSVRDNLQDRISPYLISIW</sequence>
<keyword evidence="11 19" id="KW-1133">Transmembrane helix</keyword>
<dbReference type="InterPro" id="IPR036188">
    <property type="entry name" value="FAD/NAD-bd_sf"/>
</dbReference>
<dbReference type="GO" id="GO:0005789">
    <property type="term" value="C:endoplasmic reticulum membrane"/>
    <property type="evidence" value="ECO:0007669"/>
    <property type="project" value="UniProtKB-SubCell"/>
</dbReference>
<evidence type="ECO:0000256" key="10">
    <source>
        <dbReference type="ARBA" id="ARBA00022857"/>
    </source>
</evidence>
<accession>A0A3Q7PV75</accession>
<dbReference type="FunFam" id="3.50.50.60:FF:000023">
    <property type="entry name" value="Dimethylaniline monooxygenase [N-oxide-forming]"/>
    <property type="match status" value="1"/>
</dbReference>
<feature type="transmembrane region" description="Helical" evidence="19">
    <location>
        <begin position="517"/>
        <end position="538"/>
    </location>
</feature>
<dbReference type="SUPFAM" id="SSF51905">
    <property type="entry name" value="FAD/NAD(P)-binding domain"/>
    <property type="match status" value="2"/>
</dbReference>
<keyword evidence="14 17" id="KW-0472">Membrane</keyword>
<keyword evidence="13 17" id="KW-0503">Monooxygenase</keyword>
<evidence type="ECO:0000256" key="6">
    <source>
        <dbReference type="ARBA" id="ARBA00022692"/>
    </source>
</evidence>
<dbReference type="Pfam" id="PF00743">
    <property type="entry name" value="FMO-like"/>
    <property type="match status" value="1"/>
</dbReference>
<dbReference type="PANTHER" id="PTHR23023">
    <property type="entry name" value="DIMETHYLANILINE MONOOXYGENASE"/>
    <property type="match status" value="1"/>
</dbReference>
<dbReference type="PRINTS" id="PR01124">
    <property type="entry name" value="FMOXYGENASE4"/>
</dbReference>
<evidence type="ECO:0000256" key="1">
    <source>
        <dbReference type="ARBA" id="ARBA00001974"/>
    </source>
</evidence>
<dbReference type="InterPro" id="IPR050346">
    <property type="entry name" value="FMO-like"/>
</dbReference>
<dbReference type="Proteomes" id="UP000286641">
    <property type="component" value="Unplaced"/>
</dbReference>
<dbReference type="EC" id="1.-.-.-" evidence="18"/>
<dbReference type="InterPro" id="IPR020946">
    <property type="entry name" value="Flavin_mOase-like"/>
</dbReference>
<evidence type="ECO:0000256" key="16">
    <source>
        <dbReference type="ARBA" id="ARBA00055670"/>
    </source>
</evidence>
<dbReference type="AlphaFoldDB" id="A0A3Q7PV75"/>
<evidence type="ECO:0000313" key="22">
    <source>
        <dbReference type="RefSeq" id="XP_025733903.1"/>
    </source>
</evidence>
<evidence type="ECO:0000256" key="4">
    <source>
        <dbReference type="ARBA" id="ARBA00009183"/>
    </source>
</evidence>
<evidence type="ECO:0000256" key="11">
    <source>
        <dbReference type="ARBA" id="ARBA00022989"/>
    </source>
</evidence>
<proteinExistence type="inferred from homology"/>
<evidence type="ECO:0000256" key="8">
    <source>
        <dbReference type="ARBA" id="ARBA00022827"/>
    </source>
</evidence>
<reference evidence="21" key="2">
    <citation type="submission" date="2025-04" db="UniProtKB">
        <authorList>
            <consortium name="RefSeq"/>
        </authorList>
    </citation>
    <scope>IDENTIFICATION</scope>
    <source>
        <tissue evidence="21">Blood</tissue>
    </source>
</reference>
<dbReference type="PIRSF" id="PIRSF000332">
    <property type="entry name" value="FMO"/>
    <property type="match status" value="1"/>
</dbReference>
<evidence type="ECO:0000313" key="21">
    <source>
        <dbReference type="RefSeq" id="XP_025733902.1"/>
    </source>
</evidence>
<dbReference type="RefSeq" id="XP_025733903.1">
    <property type="nucleotide sequence ID" value="XM_025878118.1"/>
</dbReference>
<keyword evidence="9" id="KW-0492">Microsome</keyword>
<evidence type="ECO:0000256" key="15">
    <source>
        <dbReference type="ARBA" id="ARBA00050152"/>
    </source>
</evidence>
<evidence type="ECO:0000256" key="9">
    <source>
        <dbReference type="ARBA" id="ARBA00022848"/>
    </source>
</evidence>
<keyword evidence="8 17" id="KW-0274">FAD</keyword>
<evidence type="ECO:0000313" key="20">
    <source>
        <dbReference type="Proteomes" id="UP000286641"/>
    </source>
</evidence>
<keyword evidence="7 17" id="KW-0256">Endoplasmic reticulum</keyword>
<comment type="similarity">
    <text evidence="4 17 18">Belongs to the FMO family.</text>
</comment>
<comment type="cofactor">
    <cofactor evidence="1 17 18">
        <name>FAD</name>
        <dbReference type="ChEBI" id="CHEBI:57692"/>
    </cofactor>
</comment>
<dbReference type="RefSeq" id="XP_025733902.1">
    <property type="nucleotide sequence ID" value="XM_025878117.1"/>
</dbReference>
<evidence type="ECO:0000256" key="13">
    <source>
        <dbReference type="ARBA" id="ARBA00023033"/>
    </source>
</evidence>
<dbReference type="GO" id="GO:0050660">
    <property type="term" value="F:flavin adenine dinucleotide binding"/>
    <property type="evidence" value="ECO:0007669"/>
    <property type="project" value="InterPro"/>
</dbReference>
<name>A0A3Q7PV75_CALUR</name>
<dbReference type="FunFam" id="3.50.50.60:FF:000183">
    <property type="entry name" value="Dimethylaniline monooxygenase [N-oxide-forming]"/>
    <property type="match status" value="1"/>
</dbReference>
<evidence type="ECO:0000256" key="19">
    <source>
        <dbReference type="SAM" id="Phobius"/>
    </source>
</evidence>
<organism evidence="20 21">
    <name type="scientific">Callorhinus ursinus</name>
    <name type="common">Northern fur seal</name>
    <dbReference type="NCBI Taxonomy" id="34884"/>
    <lineage>
        <taxon>Eukaryota</taxon>
        <taxon>Metazoa</taxon>
        <taxon>Chordata</taxon>
        <taxon>Craniata</taxon>
        <taxon>Vertebrata</taxon>
        <taxon>Euteleostomi</taxon>
        <taxon>Mammalia</taxon>
        <taxon>Eutheria</taxon>
        <taxon>Laurasiatheria</taxon>
        <taxon>Carnivora</taxon>
        <taxon>Caniformia</taxon>
        <taxon>Pinnipedia</taxon>
        <taxon>Otariidae</taxon>
        <taxon>Callorhinus</taxon>
    </lineage>
</organism>
<evidence type="ECO:0000256" key="12">
    <source>
        <dbReference type="ARBA" id="ARBA00023002"/>
    </source>
</evidence>
<dbReference type="PRINTS" id="PR00370">
    <property type="entry name" value="FMOXYGENASE"/>
</dbReference>
<keyword evidence="10 17" id="KW-0521">NADP</keyword>
<reference key="1">
    <citation type="submission" date="2019-01" db="UniProtKB">
        <authorList>
            <consortium name="RefSeq"/>
        </authorList>
    </citation>
    <scope>IDENTIFICATION</scope>
    <source>
        <tissue evidence="22">Blood</tissue>
    </source>
</reference>